<dbReference type="Proteomes" id="UP000736672">
    <property type="component" value="Unassembled WGS sequence"/>
</dbReference>
<proteinExistence type="predicted"/>
<dbReference type="EMBL" id="JAGTJS010000005">
    <property type="protein sequence ID" value="KAH7268476.1"/>
    <property type="molecule type" value="Genomic_DNA"/>
</dbReference>
<dbReference type="AlphaFoldDB" id="A0A9P9R6R3"/>
<protein>
    <submittedName>
        <fullName evidence="2">Heterokaryon incompatibility protein-domain-containing protein</fullName>
    </submittedName>
</protein>
<dbReference type="PANTHER" id="PTHR33112">
    <property type="entry name" value="DOMAIN PROTEIN, PUTATIVE-RELATED"/>
    <property type="match status" value="1"/>
</dbReference>
<reference evidence="2" key="1">
    <citation type="journal article" date="2021" name="Nat. Commun.">
        <title>Genetic determinants of endophytism in the Arabidopsis root mycobiome.</title>
        <authorList>
            <person name="Mesny F."/>
            <person name="Miyauchi S."/>
            <person name="Thiergart T."/>
            <person name="Pickel B."/>
            <person name="Atanasova L."/>
            <person name="Karlsson M."/>
            <person name="Huettel B."/>
            <person name="Barry K.W."/>
            <person name="Haridas S."/>
            <person name="Chen C."/>
            <person name="Bauer D."/>
            <person name="Andreopoulos W."/>
            <person name="Pangilinan J."/>
            <person name="LaButti K."/>
            <person name="Riley R."/>
            <person name="Lipzen A."/>
            <person name="Clum A."/>
            <person name="Drula E."/>
            <person name="Henrissat B."/>
            <person name="Kohler A."/>
            <person name="Grigoriev I.V."/>
            <person name="Martin F.M."/>
            <person name="Hacquard S."/>
        </authorList>
    </citation>
    <scope>NUCLEOTIDE SEQUENCE</scope>
    <source>
        <strain evidence="2">FSSC 5 MPI-SDFR-AT-0091</strain>
    </source>
</reference>
<keyword evidence="3" id="KW-1185">Reference proteome</keyword>
<dbReference type="Pfam" id="PF06985">
    <property type="entry name" value="HET"/>
    <property type="match status" value="1"/>
</dbReference>
<dbReference type="OrthoDB" id="3486565at2759"/>
<sequence>MEHLCKLCSGLDLASISQANINSVYRLVEGSNRGRDMFSYTPWDVSLGHSTALLTPYYKSIELLRKSAEACHLCRLILLSVDTTLGNIGVDARTEKITKCELFLAGQENTEGLQVLGYDKDLGTRRLIYYLLGGVNFWVDSDSPLSGIITRRQVPESPQSTVSLKKMKRWMVQSRENHKHVNKPTRLPTRVLRVNKDSQEVILCDLEDQYAEYAALSHCWGSSRPFMLTSDKFHSLRSGIPTSDLPKSFQDALWLTCQLQIPYLWIDSLCILQDDPNDWIHESSRMSEVYGNASLTIAACRAKDSSQGFLGPRTVYEKITLPFHVNGISSEVFACAPPLKYVGEPSRIIDLEDEPLSGRAWTLQERYLSPRILHFTHSQTYFEYGSCFSAEDGCTVCLPPSNPDVVISQYLIPKATPQCWRAWRKIVARYSRRDLTFEGDKLPALGGLAARFAAESIGEEGSSDPSDCYLAGLWRDDLIRGLCWESEFPDLSPAGISQAPTWSWASTRSSIYYGTDWFDEMEDLAVVRDARVELETPGNLFGKVTGGRILMGVTRLRVHRRPGSPHLWRCEDDKIFRIGTVWDGRKYLAPEPGRPAISADGETEIFAVPLSWIKNNLASRDSPDVLVGPFFIFLVLDEDSLNLGQVPTFRRVGSGSAIAFHDPGEGLDKVGLERLILDRFMVAKDQGKLEDIIIV</sequence>
<dbReference type="InterPro" id="IPR010730">
    <property type="entry name" value="HET"/>
</dbReference>
<gene>
    <name evidence="2" type="ORF">B0J15DRAFT_523093</name>
</gene>
<evidence type="ECO:0000313" key="2">
    <source>
        <dbReference type="EMBL" id="KAH7268476.1"/>
    </source>
</evidence>
<dbReference type="PANTHER" id="PTHR33112:SF16">
    <property type="entry name" value="HETEROKARYON INCOMPATIBILITY DOMAIN-CONTAINING PROTEIN"/>
    <property type="match status" value="1"/>
</dbReference>
<accession>A0A9P9R6R3</accession>
<organism evidence="2 3">
    <name type="scientific">Fusarium solani</name>
    <name type="common">Filamentous fungus</name>
    <dbReference type="NCBI Taxonomy" id="169388"/>
    <lineage>
        <taxon>Eukaryota</taxon>
        <taxon>Fungi</taxon>
        <taxon>Dikarya</taxon>
        <taxon>Ascomycota</taxon>
        <taxon>Pezizomycotina</taxon>
        <taxon>Sordariomycetes</taxon>
        <taxon>Hypocreomycetidae</taxon>
        <taxon>Hypocreales</taxon>
        <taxon>Nectriaceae</taxon>
        <taxon>Fusarium</taxon>
        <taxon>Fusarium solani species complex</taxon>
    </lineage>
</organism>
<evidence type="ECO:0000259" key="1">
    <source>
        <dbReference type="Pfam" id="PF06985"/>
    </source>
</evidence>
<evidence type="ECO:0000313" key="3">
    <source>
        <dbReference type="Proteomes" id="UP000736672"/>
    </source>
</evidence>
<feature type="domain" description="Heterokaryon incompatibility" evidence="1">
    <location>
        <begin position="213"/>
        <end position="365"/>
    </location>
</feature>
<name>A0A9P9R6R3_FUSSL</name>
<comment type="caution">
    <text evidence="2">The sequence shown here is derived from an EMBL/GenBank/DDBJ whole genome shotgun (WGS) entry which is preliminary data.</text>
</comment>